<accession>A0A7Z0BVW8</accession>
<dbReference type="AlphaFoldDB" id="A0A7Z0BVW8"/>
<proteinExistence type="predicted"/>
<keyword evidence="2" id="KW-1185">Reference proteome</keyword>
<protein>
    <submittedName>
        <fullName evidence="1">Uncharacterized protein</fullName>
    </submittedName>
</protein>
<dbReference type="EMBL" id="JACBZF010000006">
    <property type="protein sequence ID" value="NYH96723.1"/>
    <property type="molecule type" value="Genomic_DNA"/>
</dbReference>
<organism evidence="1 2">
    <name type="scientific">Novosphingobium marinum</name>
    <dbReference type="NCBI Taxonomy" id="1514948"/>
    <lineage>
        <taxon>Bacteria</taxon>
        <taxon>Pseudomonadati</taxon>
        <taxon>Pseudomonadota</taxon>
        <taxon>Alphaproteobacteria</taxon>
        <taxon>Sphingomonadales</taxon>
        <taxon>Sphingomonadaceae</taxon>
        <taxon>Novosphingobium</taxon>
    </lineage>
</organism>
<dbReference type="RefSeq" id="WP_179408522.1">
    <property type="nucleotide sequence ID" value="NZ_BMGF01000007.1"/>
</dbReference>
<reference evidence="1 2" key="1">
    <citation type="submission" date="2020-07" db="EMBL/GenBank/DDBJ databases">
        <title>Genomic Encyclopedia of Type Strains, Phase IV (KMG-IV): sequencing the most valuable type-strain genomes for metagenomic binning, comparative biology and taxonomic classification.</title>
        <authorList>
            <person name="Goeker M."/>
        </authorList>
    </citation>
    <scope>NUCLEOTIDE SEQUENCE [LARGE SCALE GENOMIC DNA]</scope>
    <source>
        <strain evidence="1 2">DSM 29043</strain>
    </source>
</reference>
<gene>
    <name evidence="1" type="ORF">FHS75_003074</name>
</gene>
<sequence length="225" mass="27231">MRIDRYLELKQFIGEVAKMRILHHRPTPDTMEYLERERILIPRLRLRYPDEIERRWFNDERYGWEPVGTREPDGERWHAACALEEARQNANLRRQRADPLDHPHPLDHPNREWRQFVQYPKRRKFVTWNHFKVRVGEQNGDVRFKADTVVTYYSSWQLLLFLECHRMGVHFTGNTDGWNWIEAEVPEHWRASTSFEPIRALRKFAEFERQLDAVGNRGVQAALSR</sequence>
<dbReference type="Proteomes" id="UP000522081">
    <property type="component" value="Unassembled WGS sequence"/>
</dbReference>
<evidence type="ECO:0000313" key="2">
    <source>
        <dbReference type="Proteomes" id="UP000522081"/>
    </source>
</evidence>
<evidence type="ECO:0000313" key="1">
    <source>
        <dbReference type="EMBL" id="NYH96723.1"/>
    </source>
</evidence>
<comment type="caution">
    <text evidence="1">The sequence shown here is derived from an EMBL/GenBank/DDBJ whole genome shotgun (WGS) entry which is preliminary data.</text>
</comment>
<name>A0A7Z0BVW8_9SPHN</name>